<gene>
    <name evidence="1" type="ORF">G210_2498</name>
</gene>
<organism evidence="1 2">
    <name type="scientific">Candida maltosa (strain Xu316)</name>
    <name type="common">Yeast</name>
    <dbReference type="NCBI Taxonomy" id="1245528"/>
    <lineage>
        <taxon>Eukaryota</taxon>
        <taxon>Fungi</taxon>
        <taxon>Dikarya</taxon>
        <taxon>Ascomycota</taxon>
        <taxon>Saccharomycotina</taxon>
        <taxon>Pichiomycetes</taxon>
        <taxon>Debaryomycetaceae</taxon>
        <taxon>Candida/Lodderomyces clade</taxon>
        <taxon>Candida</taxon>
    </lineage>
</organism>
<name>M3J579_CANMX</name>
<comment type="caution">
    <text evidence="1">The sequence shown here is derived from an EMBL/GenBank/DDBJ whole genome shotgun (WGS) entry which is preliminary data.</text>
</comment>
<dbReference type="STRING" id="1245528.M3J579"/>
<dbReference type="PANTHER" id="PTHR34365">
    <property type="entry name" value="ENOLASE (DUF1399)"/>
    <property type="match status" value="1"/>
</dbReference>
<dbReference type="eggNOG" id="ENOG502RYJ5">
    <property type="taxonomic scope" value="Eukaryota"/>
</dbReference>
<evidence type="ECO:0000313" key="2">
    <source>
        <dbReference type="Proteomes" id="UP000011777"/>
    </source>
</evidence>
<dbReference type="Proteomes" id="UP000011777">
    <property type="component" value="Unassembled WGS sequence"/>
</dbReference>
<sequence>MQISWLTKYNQAHEHNLKLQDCETSFISFLKEHEVTSFTCKKSKKIPSVADTIIHLKFCSAIKVLKNRVLGGVDDDLQRLQKWKLFIMNAARRFIVFVNALHHKLRLQTTNNSIDRFQLMMDGLIPPLDVVMVWRTMMLNVDFFHDTFKRHDFIEFLQFPFPWAKLNSSIHNYSFEYLPDPSLKRNYVSLIKEYLDVSDFSMFDVDETNIPTSLAVYCPRCSRNLVENVRVDGGYGFGDRGFSTIIERKQSQCQCNGLRMLSHERLRRLQLGNDICDSKPLPGVCMSTKHDISKYDTSLKENLQDRLSSNLSLNDILHYCNNNKVVESYIYSNLLHCTLGDIPIQIHFHIDLVAYTVREEQFINEILELQLLHDPKIFTNIQTSRCKFLNYLTLLKENPEVFFTPTLEIDLILKTNQLTIPSKTNIFYETLYQQTFKGDEAHENNKKFLYMYSKKYKHSEPRNQSKIPGKVIKNVWNKIILEKNQDHEIKTERKAEEIKLRNYPSLNYCWFTGKGGCKDKYITRQLRYQDLYVNSPFTFRLDRNKC</sequence>
<evidence type="ECO:0000313" key="1">
    <source>
        <dbReference type="EMBL" id="EMG47193.1"/>
    </source>
</evidence>
<dbReference type="HOGENOM" id="CLU_498736_0_0_1"/>
<dbReference type="PANTHER" id="PTHR34365:SF7">
    <property type="entry name" value="GLYCINE-RICH DOMAIN-CONTAINING PROTEIN 1"/>
    <property type="match status" value="1"/>
</dbReference>
<dbReference type="InterPro" id="IPR009836">
    <property type="entry name" value="GRDP-like"/>
</dbReference>
<accession>M3J579</accession>
<dbReference type="EMBL" id="AOGT01001679">
    <property type="protein sequence ID" value="EMG47193.1"/>
    <property type="molecule type" value="Genomic_DNA"/>
</dbReference>
<reference evidence="1 2" key="1">
    <citation type="submission" date="2013-02" db="EMBL/GenBank/DDBJ databases">
        <title>Genome sequence of Candida maltosa Xu316, a potential industrial strain for xylitol and ethanol production.</title>
        <authorList>
            <person name="Yu J."/>
            <person name="Wang Q."/>
            <person name="Geng X."/>
            <person name="Bao W."/>
            <person name="He P."/>
            <person name="Cai J."/>
        </authorList>
    </citation>
    <scope>NUCLEOTIDE SEQUENCE [LARGE SCALE GENOMIC DNA]</scope>
    <source>
        <strain evidence="2">Xu316</strain>
    </source>
</reference>
<keyword evidence="2" id="KW-1185">Reference proteome</keyword>
<protein>
    <submittedName>
        <fullName evidence="1">Uncharacterized protein</fullName>
    </submittedName>
</protein>
<proteinExistence type="predicted"/>
<dbReference type="AlphaFoldDB" id="M3J579"/>
<dbReference type="OrthoDB" id="2684236at2759"/>